<protein>
    <submittedName>
        <fullName evidence="2">Uncharacterized protein</fullName>
    </submittedName>
</protein>
<feature type="transmembrane region" description="Helical" evidence="1">
    <location>
        <begin position="721"/>
        <end position="744"/>
    </location>
</feature>
<evidence type="ECO:0000256" key="1">
    <source>
        <dbReference type="SAM" id="Phobius"/>
    </source>
</evidence>
<evidence type="ECO:0000313" key="3">
    <source>
        <dbReference type="Proteomes" id="UP000663845"/>
    </source>
</evidence>
<sequence>MPWNWFLEFKTKTKRINLFQDIDETNEEDIKNQKISTIIFLILLTISIVALFLYSSLTPITKTIVVEQPSLSDYTQLEEKYSNTLLCACTSVSNEYNKFIVSFTPTFNQVCSGDFVSDKWLNYVNYRLFLEKQYHYVFDFRHSAYGFFTMLRTLCLLAKQTIDDQLISFYSTILLTENTISEDIFLANINATRDQFINTSANDFTITLDSVILMGLVSNFVINRLGTHWKLYLLSNPGGFFEGWAGQPYTIGGNCLLTSVYCSTTTGIYLRKLNNETSSDLYWGEIYAAELQFEVPGVLVGGFILDSVLQSNLSCLYNESCLSKLNTYLNDSLSPFNATPLAVPSSFQDIDKTNEEDIKNQKISTIIFLILVTISIVALFLYSSLTPITKTVVVQQPSLSDYQQLEEKYSNTLLCPCTSVSNEYNKFISSFTPTFNQICSSDFVSDKWLNYVNYRLFIEPQYHFVFDFRHSAYGFFTMLRTLCVLAKQTIDGQLISFYSTILLTENTISEDIFLANINATRDQFINASANDFTITLDSVILMGLVSNFVINRLGTHWKLYLLSYPGGFFEGWAGQPYTIGGNCLLTSVYCSTTTGIYLRKLNNETSSDLYWGEKYTAELQFEVPGVLVGGFILDSVLQSNLSCLYNESCLSKLNTYLNDSLSLFNATPLTVPSSAQSLPTIDDLTQKLMVDFWQLNSSYQHYFNACNPLTCTYTYTHQFDILFIITTVISFIGGIVTVLTIVILPTVKFLRKKVNTFNRLLPSSSDIVPHETNIGTYCN</sequence>
<comment type="caution">
    <text evidence="2">The sequence shown here is derived from an EMBL/GenBank/DDBJ whole genome shotgun (WGS) entry which is preliminary data.</text>
</comment>
<dbReference type="AlphaFoldDB" id="A0A813QNX8"/>
<evidence type="ECO:0000313" key="2">
    <source>
        <dbReference type="EMBL" id="CAF0770909.1"/>
    </source>
</evidence>
<keyword evidence="1" id="KW-1133">Transmembrane helix</keyword>
<feature type="transmembrane region" description="Helical" evidence="1">
    <location>
        <begin position="366"/>
        <end position="385"/>
    </location>
</feature>
<gene>
    <name evidence="2" type="ORF">JYZ213_LOCUS3614</name>
</gene>
<reference evidence="2" key="1">
    <citation type="submission" date="2021-02" db="EMBL/GenBank/DDBJ databases">
        <authorList>
            <person name="Nowell W R."/>
        </authorList>
    </citation>
    <scope>NUCLEOTIDE SEQUENCE</scope>
</reference>
<proteinExistence type="predicted"/>
<keyword evidence="1" id="KW-0472">Membrane</keyword>
<name>A0A813QNX8_9BILA</name>
<feature type="transmembrane region" description="Helical" evidence="1">
    <location>
        <begin position="35"/>
        <end position="54"/>
    </location>
</feature>
<dbReference type="Proteomes" id="UP000663845">
    <property type="component" value="Unassembled WGS sequence"/>
</dbReference>
<accession>A0A813QNX8</accession>
<dbReference type="EMBL" id="CAJNOG010000019">
    <property type="protein sequence ID" value="CAF0770909.1"/>
    <property type="molecule type" value="Genomic_DNA"/>
</dbReference>
<keyword evidence="1" id="KW-0812">Transmembrane</keyword>
<organism evidence="2 3">
    <name type="scientific">Adineta steineri</name>
    <dbReference type="NCBI Taxonomy" id="433720"/>
    <lineage>
        <taxon>Eukaryota</taxon>
        <taxon>Metazoa</taxon>
        <taxon>Spiralia</taxon>
        <taxon>Gnathifera</taxon>
        <taxon>Rotifera</taxon>
        <taxon>Eurotatoria</taxon>
        <taxon>Bdelloidea</taxon>
        <taxon>Adinetida</taxon>
        <taxon>Adinetidae</taxon>
        <taxon>Adineta</taxon>
    </lineage>
</organism>